<dbReference type="AlphaFoldDB" id="A0A7Y9WLN4"/>
<dbReference type="EMBL" id="JACCAS010000001">
    <property type="protein sequence ID" value="NYH23139.1"/>
    <property type="molecule type" value="Genomic_DNA"/>
</dbReference>
<keyword evidence="3" id="KW-1185">Reference proteome</keyword>
<dbReference type="EMBL" id="JACCAU010000001">
    <property type="protein sequence ID" value="NYH17716.1"/>
    <property type="molecule type" value="Genomic_DNA"/>
</dbReference>
<reference evidence="3 4" key="1">
    <citation type="submission" date="2020-07" db="EMBL/GenBank/DDBJ databases">
        <title>Exploring microbial biodiversity for novel pathways involved in the catabolism of aromatic compounds derived from lignin.</title>
        <authorList>
            <person name="Elkins J."/>
        </authorList>
    </citation>
    <scope>NUCLEOTIDE SEQUENCE [LARGE SCALE GENOMIC DNA]</scope>
    <source>
        <strain evidence="1 4">H2C3B</strain>
        <strain evidence="2 3">H2C3C</strain>
    </source>
</reference>
<dbReference type="Proteomes" id="UP000572540">
    <property type="component" value="Unassembled WGS sequence"/>
</dbReference>
<proteinExistence type="predicted"/>
<evidence type="ECO:0000313" key="1">
    <source>
        <dbReference type="EMBL" id="NYH17716.1"/>
    </source>
</evidence>
<accession>A0A7Y9WLN4</accession>
<evidence type="ECO:0000313" key="4">
    <source>
        <dbReference type="Proteomes" id="UP000572540"/>
    </source>
</evidence>
<sequence length="57" mass="6217">MDYAAPCVANSINQAYEIAGKSSVILTFKTFLFGNMSRNALSGGRYNLKHFVTALVD</sequence>
<evidence type="ECO:0000313" key="3">
    <source>
        <dbReference type="Proteomes" id="UP000540929"/>
    </source>
</evidence>
<gene>
    <name evidence="2" type="ORF">GGD40_002618</name>
    <name evidence="1" type="ORF">GGD41_004944</name>
</gene>
<dbReference type="Proteomes" id="UP000540929">
    <property type="component" value="Unassembled WGS sequence"/>
</dbReference>
<organism evidence="2 3">
    <name type="scientific">Paraburkholderia bryophila</name>
    <dbReference type="NCBI Taxonomy" id="420952"/>
    <lineage>
        <taxon>Bacteria</taxon>
        <taxon>Pseudomonadati</taxon>
        <taxon>Pseudomonadota</taxon>
        <taxon>Betaproteobacteria</taxon>
        <taxon>Burkholderiales</taxon>
        <taxon>Burkholderiaceae</taxon>
        <taxon>Paraburkholderia</taxon>
    </lineage>
</organism>
<name>A0A7Y9WLN4_9BURK</name>
<protein>
    <submittedName>
        <fullName evidence="2">Uncharacterized protein</fullName>
    </submittedName>
</protein>
<evidence type="ECO:0000313" key="2">
    <source>
        <dbReference type="EMBL" id="NYH23139.1"/>
    </source>
</evidence>
<comment type="caution">
    <text evidence="2">The sequence shown here is derived from an EMBL/GenBank/DDBJ whole genome shotgun (WGS) entry which is preliminary data.</text>
</comment>